<keyword evidence="7" id="KW-1185">Reference proteome</keyword>
<keyword evidence="6" id="KW-0808">Transferase</keyword>
<dbReference type="Pfam" id="PF00781">
    <property type="entry name" value="DAGK_cat"/>
    <property type="match status" value="1"/>
</dbReference>
<dbReference type="SUPFAM" id="SSF111331">
    <property type="entry name" value="NAD kinase/diacylglycerol kinase-like"/>
    <property type="match status" value="1"/>
</dbReference>
<dbReference type="Gene3D" id="3.40.50.10330">
    <property type="entry name" value="Probable inorganic polyphosphate/atp-NAD kinase, domain 1"/>
    <property type="match status" value="1"/>
</dbReference>
<keyword evidence="4" id="KW-0067">ATP-binding</keyword>
<comment type="similarity">
    <text evidence="2">Belongs to the diacylglycerol/lipid kinase family.</text>
</comment>
<evidence type="ECO:0000256" key="4">
    <source>
        <dbReference type="ARBA" id="ARBA00022840"/>
    </source>
</evidence>
<dbReference type="InterPro" id="IPR050187">
    <property type="entry name" value="Lipid_Phosphate_FormReg"/>
</dbReference>
<dbReference type="SMART" id="SM00046">
    <property type="entry name" value="DAGKc"/>
    <property type="match status" value="1"/>
</dbReference>
<evidence type="ECO:0000256" key="3">
    <source>
        <dbReference type="ARBA" id="ARBA00022741"/>
    </source>
</evidence>
<comment type="caution">
    <text evidence="6">The sequence shown here is derived from an EMBL/GenBank/DDBJ whole genome shotgun (WGS) entry which is preliminary data.</text>
</comment>
<dbReference type="Proteomes" id="UP001055149">
    <property type="component" value="Unassembled WGS sequence"/>
</dbReference>
<evidence type="ECO:0000313" key="6">
    <source>
        <dbReference type="EMBL" id="GKS81106.1"/>
    </source>
</evidence>
<dbReference type="InterPro" id="IPR001206">
    <property type="entry name" value="Diacylglycerol_kinase_cat_dom"/>
</dbReference>
<dbReference type="Gene3D" id="2.60.200.40">
    <property type="match status" value="1"/>
</dbReference>
<keyword evidence="6" id="KW-0418">Kinase</keyword>
<comment type="cofactor">
    <cofactor evidence="1">
        <name>Mg(2+)</name>
        <dbReference type="ChEBI" id="CHEBI:18420"/>
    </cofactor>
</comment>
<name>A0ABQ5JGY0_9LACO</name>
<protein>
    <submittedName>
        <fullName evidence="6">Diacylglycerol kinase</fullName>
    </submittedName>
</protein>
<dbReference type="GO" id="GO:0016301">
    <property type="term" value="F:kinase activity"/>
    <property type="evidence" value="ECO:0007669"/>
    <property type="project" value="UniProtKB-KW"/>
</dbReference>
<dbReference type="InterPro" id="IPR017438">
    <property type="entry name" value="ATP-NAD_kinase_N"/>
</dbReference>
<feature type="domain" description="DAGKc" evidence="5">
    <location>
        <begin position="1"/>
        <end position="132"/>
    </location>
</feature>
<accession>A0ABQ5JGY0</accession>
<organism evidence="6 7">
    <name type="scientific">Ligilactobacillus pabuli</name>
    <dbReference type="NCBI Taxonomy" id="2886039"/>
    <lineage>
        <taxon>Bacteria</taxon>
        <taxon>Bacillati</taxon>
        <taxon>Bacillota</taxon>
        <taxon>Bacilli</taxon>
        <taxon>Lactobacillales</taxon>
        <taxon>Lactobacillaceae</taxon>
        <taxon>Ligilactobacillus</taxon>
    </lineage>
</organism>
<dbReference type="PANTHER" id="PTHR12358:SF54">
    <property type="entry name" value="SPHINGOSINE KINASE RELATED PROTEIN"/>
    <property type="match status" value="1"/>
</dbReference>
<sequence length="295" mass="32155">MTKNYGVFFNKNSGDGSGTNIAKLCQEKLTTKDINSCLITGDSLEDSQENLANTLSKLDALVVIGGDGTLNGAFSVLLQRDHPLPVAIIPAGTVNNFAKRYRIPQETDAAIANLLEPGKIKKVGLGKCSAGQAIVSSLTFGNLADMSNEVRQQDKQKFGLGVYLLQALQQIGHNKSYLIKYEYGNHHVKTLRTWFALLTTTRSVGGFPYDDGAKGKLHVSLLNNIHLRQVGAYLYFAITGRLRSSNNITAFSTQKITVSPVDGQEVVSRIDGDEGPKLPLTIEFLPEYLPLMVPR</sequence>
<evidence type="ECO:0000259" key="5">
    <source>
        <dbReference type="PROSITE" id="PS50146"/>
    </source>
</evidence>
<keyword evidence="3" id="KW-0547">Nucleotide-binding</keyword>
<dbReference type="EMBL" id="BQXH01000005">
    <property type="protein sequence ID" value="GKS81106.1"/>
    <property type="molecule type" value="Genomic_DNA"/>
</dbReference>
<dbReference type="RefSeq" id="WP_244054868.1">
    <property type="nucleotide sequence ID" value="NZ_BQXH01000005.1"/>
</dbReference>
<evidence type="ECO:0000256" key="1">
    <source>
        <dbReference type="ARBA" id="ARBA00001946"/>
    </source>
</evidence>
<reference evidence="6" key="1">
    <citation type="journal article" date="2022" name="Int. J. Syst. Evol. Microbiol.">
        <title>A novel species of lactic acid bacteria, Ligilactobacillus pabuli sp. nov., isolated from alfalfa silage.</title>
        <authorList>
            <person name="Tohno M."/>
            <person name="Tanizawa Y."/>
            <person name="Sawada H."/>
            <person name="Sakamoto M."/>
            <person name="Ohkuma M."/>
            <person name="Kobayashi H."/>
        </authorList>
    </citation>
    <scope>NUCLEOTIDE SEQUENCE</scope>
    <source>
        <strain evidence="6">AF129</strain>
    </source>
</reference>
<dbReference type="InterPro" id="IPR016064">
    <property type="entry name" value="NAD/diacylglycerol_kinase_sf"/>
</dbReference>
<proteinExistence type="inferred from homology"/>
<dbReference type="PROSITE" id="PS50146">
    <property type="entry name" value="DAGK"/>
    <property type="match status" value="1"/>
</dbReference>
<dbReference type="PANTHER" id="PTHR12358">
    <property type="entry name" value="SPHINGOSINE KINASE"/>
    <property type="match status" value="1"/>
</dbReference>
<evidence type="ECO:0000256" key="2">
    <source>
        <dbReference type="ARBA" id="ARBA00005983"/>
    </source>
</evidence>
<evidence type="ECO:0000313" key="7">
    <source>
        <dbReference type="Proteomes" id="UP001055149"/>
    </source>
</evidence>
<gene>
    <name evidence="6" type="ORF">LPAF129_07910</name>
</gene>